<keyword evidence="5" id="KW-0276">Fatty acid metabolism</keyword>
<dbReference type="PANTHER" id="PTHR11351:SF31">
    <property type="entry name" value="DESATURASE 1, ISOFORM A-RELATED"/>
    <property type="match status" value="1"/>
</dbReference>
<keyword evidence="8" id="KW-0443">Lipid metabolism</keyword>
<dbReference type="GeneID" id="94429027"/>
<comment type="cofactor">
    <cofactor evidence="11">
        <name>Fe(2+)</name>
        <dbReference type="ChEBI" id="CHEBI:29033"/>
    </cofactor>
</comment>
<dbReference type="PRINTS" id="PR00075">
    <property type="entry name" value="FACDDSATRASE"/>
</dbReference>
<comment type="similarity">
    <text evidence="2 11">Belongs to the fatty acid desaturase type 1 family.</text>
</comment>
<feature type="compositionally biased region" description="Basic and acidic residues" evidence="12">
    <location>
        <begin position="440"/>
        <end position="455"/>
    </location>
</feature>
<evidence type="ECO:0000256" key="2">
    <source>
        <dbReference type="ARBA" id="ARBA00009295"/>
    </source>
</evidence>
<keyword evidence="16" id="KW-1185">Reference proteome</keyword>
<keyword evidence="10 11" id="KW-0275">Fatty acid biosynthesis</keyword>
<comment type="caution">
    <text evidence="15">The sequence shown here is derived from an EMBL/GenBank/DDBJ whole genome shotgun (WGS) entry which is preliminary data.</text>
</comment>
<keyword evidence="4 11" id="KW-0812">Transmembrane</keyword>
<feature type="transmembrane region" description="Helical" evidence="13">
    <location>
        <begin position="293"/>
        <end position="315"/>
    </location>
</feature>
<keyword evidence="3 11" id="KW-0444">Lipid biosynthesis</keyword>
<organism evidence="15 16">
    <name type="scientific">Cystoisospora suis</name>
    <dbReference type="NCBI Taxonomy" id="483139"/>
    <lineage>
        <taxon>Eukaryota</taxon>
        <taxon>Sar</taxon>
        <taxon>Alveolata</taxon>
        <taxon>Apicomplexa</taxon>
        <taxon>Conoidasida</taxon>
        <taxon>Coccidia</taxon>
        <taxon>Eucoccidiorida</taxon>
        <taxon>Eimeriorina</taxon>
        <taxon>Sarcocystidae</taxon>
        <taxon>Cystoisospora</taxon>
    </lineage>
</organism>
<feature type="transmembrane region" description="Helical" evidence="13">
    <location>
        <begin position="471"/>
        <end position="495"/>
    </location>
</feature>
<dbReference type="GO" id="GO:0005506">
    <property type="term" value="F:iron ion binding"/>
    <property type="evidence" value="ECO:0007669"/>
    <property type="project" value="TreeGrafter"/>
</dbReference>
<comment type="subcellular location">
    <subcellularLocation>
        <location evidence="1">Membrane</location>
        <topology evidence="1">Multi-pass membrane protein</topology>
    </subcellularLocation>
</comment>
<evidence type="ECO:0000256" key="3">
    <source>
        <dbReference type="ARBA" id="ARBA00022516"/>
    </source>
</evidence>
<evidence type="ECO:0000256" key="13">
    <source>
        <dbReference type="SAM" id="Phobius"/>
    </source>
</evidence>
<dbReference type="InterPro" id="IPR011992">
    <property type="entry name" value="EF-hand-dom_pair"/>
</dbReference>
<dbReference type="OrthoDB" id="1533126at2759"/>
<dbReference type="GO" id="GO:0005509">
    <property type="term" value="F:calcium ion binding"/>
    <property type="evidence" value="ECO:0007669"/>
    <property type="project" value="InterPro"/>
</dbReference>
<name>A0A2C6KWW4_9APIC</name>
<keyword evidence="6 13" id="KW-1133">Transmembrane helix</keyword>
<dbReference type="EMBL" id="MIGC01002731">
    <property type="protein sequence ID" value="PHJ20524.1"/>
    <property type="molecule type" value="Genomic_DNA"/>
</dbReference>
<comment type="domain">
    <text evidence="11">The histidine box domains are involved in binding the catalytic metal ions.</text>
</comment>
<evidence type="ECO:0000256" key="8">
    <source>
        <dbReference type="ARBA" id="ARBA00023098"/>
    </source>
</evidence>
<protein>
    <submittedName>
        <fullName evidence="15">Fatty acyl</fullName>
    </submittedName>
</protein>
<evidence type="ECO:0000256" key="1">
    <source>
        <dbReference type="ARBA" id="ARBA00004141"/>
    </source>
</evidence>
<feature type="transmembrane region" description="Helical" evidence="13">
    <location>
        <begin position="541"/>
        <end position="561"/>
    </location>
</feature>
<dbReference type="GO" id="GO:0004768">
    <property type="term" value="F:stearoyl-CoA 9-desaturase activity"/>
    <property type="evidence" value="ECO:0007669"/>
    <property type="project" value="TreeGrafter"/>
</dbReference>
<feature type="domain" description="EF-hand" evidence="14">
    <location>
        <begin position="1"/>
        <end position="34"/>
    </location>
</feature>
<feature type="transmembrane region" description="Helical" evidence="13">
    <location>
        <begin position="567"/>
        <end position="588"/>
    </location>
</feature>
<dbReference type="SMART" id="SM00054">
    <property type="entry name" value="EFh"/>
    <property type="match status" value="3"/>
</dbReference>
<feature type="non-terminal residue" evidence="15">
    <location>
        <position position="884"/>
    </location>
</feature>
<evidence type="ECO:0000313" key="15">
    <source>
        <dbReference type="EMBL" id="PHJ20524.1"/>
    </source>
</evidence>
<reference evidence="15 16" key="1">
    <citation type="journal article" date="2017" name="Int. J. Parasitol.">
        <title>The genome of the protozoan parasite Cystoisospora suis and a reverse vaccinology approach to identify vaccine candidates.</title>
        <authorList>
            <person name="Palmieri N."/>
            <person name="Shrestha A."/>
            <person name="Ruttkowski B."/>
            <person name="Beck T."/>
            <person name="Vogl C."/>
            <person name="Tomley F."/>
            <person name="Blake D.P."/>
            <person name="Joachim A."/>
        </authorList>
    </citation>
    <scope>NUCLEOTIDE SEQUENCE [LARGE SCALE GENOMIC DNA]</scope>
    <source>
        <strain evidence="15 16">Wien I</strain>
    </source>
</reference>
<evidence type="ECO:0000256" key="11">
    <source>
        <dbReference type="RuleBase" id="RU000581"/>
    </source>
</evidence>
<evidence type="ECO:0000256" key="7">
    <source>
        <dbReference type="ARBA" id="ARBA00023002"/>
    </source>
</evidence>
<dbReference type="VEuPathDB" id="ToxoDB:CSUI_005646"/>
<feature type="region of interest" description="Disordered" evidence="12">
    <location>
        <begin position="427"/>
        <end position="455"/>
    </location>
</feature>
<dbReference type="PROSITE" id="PS50222">
    <property type="entry name" value="EF_HAND_2"/>
    <property type="match status" value="2"/>
</dbReference>
<dbReference type="Proteomes" id="UP000221165">
    <property type="component" value="Unassembled WGS sequence"/>
</dbReference>
<evidence type="ECO:0000259" key="14">
    <source>
        <dbReference type="PROSITE" id="PS50222"/>
    </source>
</evidence>
<accession>A0A2C6KWW4</accession>
<evidence type="ECO:0000256" key="9">
    <source>
        <dbReference type="ARBA" id="ARBA00023136"/>
    </source>
</evidence>
<dbReference type="PANTHER" id="PTHR11351">
    <property type="entry name" value="ACYL-COA DESATURASE"/>
    <property type="match status" value="1"/>
</dbReference>
<keyword evidence="9 13" id="KW-0472">Membrane</keyword>
<keyword evidence="7 11" id="KW-0560">Oxidoreductase</keyword>
<dbReference type="GO" id="GO:0006636">
    <property type="term" value="P:unsaturated fatty acid biosynthetic process"/>
    <property type="evidence" value="ECO:0007669"/>
    <property type="project" value="TreeGrafter"/>
</dbReference>
<proteinExistence type="inferred from homology"/>
<dbReference type="SUPFAM" id="SSF47473">
    <property type="entry name" value="EF-hand"/>
    <property type="match status" value="1"/>
</dbReference>
<evidence type="ECO:0000256" key="5">
    <source>
        <dbReference type="ARBA" id="ARBA00022832"/>
    </source>
</evidence>
<evidence type="ECO:0000256" key="6">
    <source>
        <dbReference type="ARBA" id="ARBA00022989"/>
    </source>
</evidence>
<gene>
    <name evidence="15" type="ORF">CSUI_005646</name>
</gene>
<feature type="transmembrane region" description="Helical" evidence="13">
    <location>
        <begin position="507"/>
        <end position="529"/>
    </location>
</feature>
<evidence type="ECO:0000256" key="12">
    <source>
        <dbReference type="SAM" id="MobiDB-lite"/>
    </source>
</evidence>
<dbReference type="CDD" id="cd00051">
    <property type="entry name" value="EFh"/>
    <property type="match status" value="1"/>
</dbReference>
<evidence type="ECO:0000256" key="10">
    <source>
        <dbReference type="ARBA" id="ARBA00023160"/>
    </source>
</evidence>
<dbReference type="InterPro" id="IPR015876">
    <property type="entry name" value="Acyl-CoA_DS"/>
</dbReference>
<dbReference type="CDD" id="cd03505">
    <property type="entry name" value="Delta9-FADS-like"/>
    <property type="match status" value="1"/>
</dbReference>
<dbReference type="GO" id="GO:0005789">
    <property type="term" value="C:endoplasmic reticulum membrane"/>
    <property type="evidence" value="ECO:0007669"/>
    <property type="project" value="TreeGrafter"/>
</dbReference>
<dbReference type="RefSeq" id="XP_067922212.1">
    <property type="nucleotide sequence ID" value="XM_068065816.1"/>
</dbReference>
<evidence type="ECO:0000256" key="4">
    <source>
        <dbReference type="ARBA" id="ARBA00022692"/>
    </source>
</evidence>
<feature type="domain" description="EF-hand" evidence="14">
    <location>
        <begin position="72"/>
        <end position="107"/>
    </location>
</feature>
<dbReference type="InterPro" id="IPR002048">
    <property type="entry name" value="EF_hand_dom"/>
</dbReference>
<evidence type="ECO:0000313" key="16">
    <source>
        <dbReference type="Proteomes" id="UP000221165"/>
    </source>
</evidence>
<dbReference type="AlphaFoldDB" id="A0A2C6KWW4"/>
<dbReference type="Gene3D" id="1.10.238.10">
    <property type="entry name" value="EF-hand"/>
    <property type="match status" value="1"/>
</dbReference>
<feature type="transmembrane region" description="Helical" evidence="13">
    <location>
        <begin position="252"/>
        <end position="272"/>
    </location>
</feature>
<sequence>MMQTRSLFAEIDRDKKGILDPNEITALLTTLGHNLSEEELQQAMDDYDVDFENGLNEEDVIKLVEEVEASTASKKKVTEAFALLDVDNSGFIEVRVLQALLCGADIGGGEDMPAPLSDAEFTYFMMEARASKDGRLDYRKFINEMLFSRVPIDPVGTGKKGGKKGKRKQKKGRLLRLTAYYRNAVRGTCHSFDFRSCSLSSSSGLRWDGDSALRARKLLLAFLPDPHAGWLQYDFWQDPDQYTRVAPILSRYLWAGVVLYFTSLYLLRLLFAQPAKTQQTHDKQNEEKRDRPSVTLMLWNCLTTFVALTAIDAVFQEDVSFFAPGIFRLPSTYRPVSRAVATLVPAGSLLLFVDSLILLTLQKGKHVNLFSHVLSRVYPPLFLNFCMQTGLPSTHFLVSLYLGDIAFQRSIAVAVAVLSLLGCEGTRSRGGSEPGCAAVGEKKEEAKDDETQTEKEDKYVSKKGGFGAQNLMWMATLTEALHPLLIVAVCLSSAYDPATNQLPGAASMVYACKWGISMALLLSYVNISIYIDRYLKRYRAYMTTFLSFSHIFAFVGLLLLLSHQKAWRIFFEVIGLYMVTGLGITCGAHRLWSHRSYKAGLPWRIGMLLLNSVANQGSIYHWSRDHRVHHKHSDKAGDPYNSARGFFYSHVGWLLLRKPTEVHIAGKDVDCSDLLEDPCVRIQRRLDPWWNQFFCFILPGIYGHCYYNSFWLGFFCHGALRWCLCLHATWTVNSVAHFWGDRPYAPKTRPSESIFTSFVAVGEGWHNWHHLYPFDYAAAEGGVFQHYNPSKLVIDAGAKLGLVWSRRRATSAWQLACEKRDNLLKAEEHKLLDRLQTDKQLVLLESIKKMLPQSVYEIHTFKNMVCSDLRCGHFCTYTHSAVVE</sequence>
<feature type="transmembrane region" description="Helical" evidence="13">
    <location>
        <begin position="335"/>
        <end position="361"/>
    </location>
</feature>